<dbReference type="PROSITE" id="PS51257">
    <property type="entry name" value="PROKAR_LIPOPROTEIN"/>
    <property type="match status" value="1"/>
</dbReference>
<dbReference type="RefSeq" id="WP_259428585.1">
    <property type="nucleotide sequence ID" value="NZ_JANWTC010000011.1"/>
</dbReference>
<name>A0ABT2FZ51_9CORY</name>
<organism evidence="2 3">
    <name type="scientific">Corynebacterium lemuris</name>
    <dbReference type="NCBI Taxonomy" id="1859292"/>
    <lineage>
        <taxon>Bacteria</taxon>
        <taxon>Bacillati</taxon>
        <taxon>Actinomycetota</taxon>
        <taxon>Actinomycetes</taxon>
        <taxon>Mycobacteriales</taxon>
        <taxon>Corynebacteriaceae</taxon>
        <taxon>Corynebacterium</taxon>
    </lineage>
</organism>
<keyword evidence="1" id="KW-1133">Transmembrane helix</keyword>
<keyword evidence="1" id="KW-0812">Transmembrane</keyword>
<evidence type="ECO:0000256" key="1">
    <source>
        <dbReference type="SAM" id="Phobius"/>
    </source>
</evidence>
<evidence type="ECO:0000313" key="2">
    <source>
        <dbReference type="EMBL" id="MCS5480516.1"/>
    </source>
</evidence>
<protein>
    <recommendedName>
        <fullName evidence="4">Secreted protein</fullName>
    </recommendedName>
</protein>
<feature type="transmembrane region" description="Helical" evidence="1">
    <location>
        <begin position="111"/>
        <end position="130"/>
    </location>
</feature>
<keyword evidence="1" id="KW-0472">Membrane</keyword>
<gene>
    <name evidence="2" type="ORF">NYP18_12720</name>
</gene>
<accession>A0ABT2FZ51</accession>
<sequence length="140" mass="14504">MDRPPGTLRSIAAWCWVGGLLACIVTTAMADVGWDTNIGASFALALAMFFICAAQAATLVTLWLWAAGRRQNKGSDAGTPLRNLLWGGTTVLALAAVLLLCSGFEFSSPGILYLLGSAVVTGLAAGSVSVEVSRHSRHPG</sequence>
<keyword evidence="3" id="KW-1185">Reference proteome</keyword>
<reference evidence="2 3" key="1">
    <citation type="submission" date="2022-08" db="EMBL/GenBank/DDBJ databases">
        <title>YIM 101645 draft genome.</title>
        <authorList>
            <person name="Chen X."/>
        </authorList>
    </citation>
    <scope>NUCLEOTIDE SEQUENCE [LARGE SCALE GENOMIC DNA]</scope>
    <source>
        <strain evidence="2 3">YIM 101645</strain>
    </source>
</reference>
<dbReference type="Proteomes" id="UP001205965">
    <property type="component" value="Unassembled WGS sequence"/>
</dbReference>
<feature type="transmembrane region" description="Helical" evidence="1">
    <location>
        <begin position="42"/>
        <end position="64"/>
    </location>
</feature>
<comment type="caution">
    <text evidence="2">The sequence shown here is derived from an EMBL/GenBank/DDBJ whole genome shotgun (WGS) entry which is preliminary data.</text>
</comment>
<proteinExistence type="predicted"/>
<dbReference type="EMBL" id="JANWTC010000011">
    <property type="protein sequence ID" value="MCS5480516.1"/>
    <property type="molecule type" value="Genomic_DNA"/>
</dbReference>
<feature type="transmembrane region" description="Helical" evidence="1">
    <location>
        <begin position="12"/>
        <end position="30"/>
    </location>
</feature>
<evidence type="ECO:0000313" key="3">
    <source>
        <dbReference type="Proteomes" id="UP001205965"/>
    </source>
</evidence>
<feature type="transmembrane region" description="Helical" evidence="1">
    <location>
        <begin position="84"/>
        <end position="105"/>
    </location>
</feature>
<evidence type="ECO:0008006" key="4">
    <source>
        <dbReference type="Google" id="ProtNLM"/>
    </source>
</evidence>